<sequence>MYLQKYLKYKQKYFELKNNSIGGGNSEMLPKLLHSPFIWVPSSLSNMSLDYLIRAYYISFYLKKSLTKICVVDNAYYEQSLFDKIKPYIYYYIDTNISSLLYGPHYSFGSYVIQPDINCKQKILNTIYDNNIPESAITKQIICNDSEYIKEKIIETLFGNIKPIKQKNTIIEEDGVIYNLSENLLKYLKKFYTENCDNRLNKDTLNIIIKPYLQSKEKNIMEKLKKIKDTLLLINEYKSKSQEQKEEEREQEFENLEKKVKEYYHCDTLLDKSHWGYFAFTQFIIKFFAQYTGLVEGKIYIISDSTIDFSHIYTYFRDLWNNPIAIEIVDERKQFIINHLIERQIINNGEQIDIDAIGGTGYIADYNHSFNFTSFNNLVLSKTDLNIDNEEGLFDFINSLFLSKIIELNQNHYLIRLINLYIKITKNTELPPITNIICFGFGNDADYIIKQHNMTEYTLQILLKCFWNLADFITKQKINYDFSENDFFTLKIP</sequence>
<dbReference type="AlphaFoldDB" id="A0A6C0H7T0"/>
<proteinExistence type="predicted"/>
<accession>A0A6C0H7T0</accession>
<keyword evidence="1" id="KW-0175">Coiled coil</keyword>
<evidence type="ECO:0000313" key="2">
    <source>
        <dbReference type="EMBL" id="QHT76632.1"/>
    </source>
</evidence>
<protein>
    <submittedName>
        <fullName evidence="2">Uncharacterized protein</fullName>
    </submittedName>
</protein>
<evidence type="ECO:0000256" key="1">
    <source>
        <dbReference type="SAM" id="Coils"/>
    </source>
</evidence>
<organism evidence="2">
    <name type="scientific">viral metagenome</name>
    <dbReference type="NCBI Taxonomy" id="1070528"/>
    <lineage>
        <taxon>unclassified sequences</taxon>
        <taxon>metagenomes</taxon>
        <taxon>organismal metagenomes</taxon>
    </lineage>
</organism>
<reference evidence="2" key="1">
    <citation type="journal article" date="2020" name="Nature">
        <title>Giant virus diversity and host interactions through global metagenomics.</title>
        <authorList>
            <person name="Schulz F."/>
            <person name="Roux S."/>
            <person name="Paez-Espino D."/>
            <person name="Jungbluth S."/>
            <person name="Walsh D.A."/>
            <person name="Denef V.J."/>
            <person name="McMahon K.D."/>
            <person name="Konstantinidis K.T."/>
            <person name="Eloe-Fadrosh E.A."/>
            <person name="Kyrpides N.C."/>
            <person name="Woyke T."/>
        </authorList>
    </citation>
    <scope>NUCLEOTIDE SEQUENCE</scope>
    <source>
        <strain evidence="2">GVMAG-M-3300023179-82</strain>
    </source>
</reference>
<feature type="coiled-coil region" evidence="1">
    <location>
        <begin position="234"/>
        <end position="262"/>
    </location>
</feature>
<dbReference type="EMBL" id="MN739899">
    <property type="protein sequence ID" value="QHT76632.1"/>
    <property type="molecule type" value="Genomic_DNA"/>
</dbReference>
<name>A0A6C0H7T0_9ZZZZ</name>